<dbReference type="GeneID" id="20351464"/>
<keyword evidence="4" id="KW-1185">Reference proteome</keyword>
<reference evidence="3" key="5">
    <citation type="submission" date="2018-04" db="UniProtKB">
        <authorList>
            <consortium name="EnsemblFungi"/>
        </authorList>
    </citation>
    <scope>IDENTIFICATION</scope>
    <source>
        <strain evidence="3">R3-111a-1</strain>
    </source>
</reference>
<evidence type="ECO:0000256" key="1">
    <source>
        <dbReference type="SAM" id="MobiDB-lite"/>
    </source>
</evidence>
<dbReference type="VEuPathDB" id="FungiDB:GGTG_11006"/>
<feature type="region of interest" description="Disordered" evidence="1">
    <location>
        <begin position="209"/>
        <end position="282"/>
    </location>
</feature>
<dbReference type="RefSeq" id="XP_009227149.1">
    <property type="nucleotide sequence ID" value="XM_009228885.1"/>
</dbReference>
<reference evidence="4" key="1">
    <citation type="submission" date="2010-07" db="EMBL/GenBank/DDBJ databases">
        <title>The genome sequence of Gaeumannomyces graminis var. tritici strain R3-111a-1.</title>
        <authorList>
            <consortium name="The Broad Institute Genome Sequencing Platform"/>
            <person name="Ma L.-J."/>
            <person name="Dead R."/>
            <person name="Young S."/>
            <person name="Zeng Q."/>
            <person name="Koehrsen M."/>
            <person name="Alvarado L."/>
            <person name="Berlin A."/>
            <person name="Chapman S.B."/>
            <person name="Chen Z."/>
            <person name="Freedman E."/>
            <person name="Gellesch M."/>
            <person name="Goldberg J."/>
            <person name="Griggs A."/>
            <person name="Gujja S."/>
            <person name="Heilman E.R."/>
            <person name="Heiman D."/>
            <person name="Hepburn T."/>
            <person name="Howarth C."/>
            <person name="Jen D."/>
            <person name="Larson L."/>
            <person name="Mehta T."/>
            <person name="Neiman D."/>
            <person name="Pearson M."/>
            <person name="Roberts A."/>
            <person name="Saif S."/>
            <person name="Shea T."/>
            <person name="Shenoy N."/>
            <person name="Sisk P."/>
            <person name="Stolte C."/>
            <person name="Sykes S."/>
            <person name="Walk T."/>
            <person name="White J."/>
            <person name="Yandava C."/>
            <person name="Haas B."/>
            <person name="Nusbaum C."/>
            <person name="Birren B."/>
        </authorList>
    </citation>
    <scope>NUCLEOTIDE SEQUENCE [LARGE SCALE GENOMIC DNA]</scope>
    <source>
        <strain evidence="4">R3-111a-1</strain>
    </source>
</reference>
<feature type="compositionally biased region" description="Gly residues" evidence="1">
    <location>
        <begin position="258"/>
        <end position="267"/>
    </location>
</feature>
<proteinExistence type="predicted"/>
<evidence type="ECO:0000313" key="2">
    <source>
        <dbReference type="EMBL" id="EJT71752.1"/>
    </source>
</evidence>
<accession>J3PBY2</accession>
<reference evidence="2" key="3">
    <citation type="submission" date="2010-09" db="EMBL/GenBank/DDBJ databases">
        <title>Annotation of Gaeumannomyces graminis var. tritici R3-111a-1.</title>
        <authorList>
            <consortium name="The Broad Institute Genome Sequencing Platform"/>
            <person name="Ma L.-J."/>
            <person name="Dead R."/>
            <person name="Young S.K."/>
            <person name="Zeng Q."/>
            <person name="Gargeya S."/>
            <person name="Fitzgerald M."/>
            <person name="Haas B."/>
            <person name="Abouelleil A."/>
            <person name="Alvarado L."/>
            <person name="Arachchi H.M."/>
            <person name="Berlin A."/>
            <person name="Brown A."/>
            <person name="Chapman S.B."/>
            <person name="Chen Z."/>
            <person name="Dunbar C."/>
            <person name="Freedman E."/>
            <person name="Gearin G."/>
            <person name="Gellesch M."/>
            <person name="Goldberg J."/>
            <person name="Griggs A."/>
            <person name="Gujja S."/>
            <person name="Heiman D."/>
            <person name="Howarth C."/>
            <person name="Larson L."/>
            <person name="Lui A."/>
            <person name="MacDonald P.J.P."/>
            <person name="Mehta T."/>
            <person name="Montmayeur A."/>
            <person name="Murphy C."/>
            <person name="Neiman D."/>
            <person name="Pearson M."/>
            <person name="Priest M."/>
            <person name="Roberts A."/>
            <person name="Saif S."/>
            <person name="Shea T."/>
            <person name="Shenoy N."/>
            <person name="Sisk P."/>
            <person name="Stolte C."/>
            <person name="Sykes S."/>
            <person name="Yandava C."/>
            <person name="Wortman J."/>
            <person name="Nusbaum C."/>
            <person name="Birren B."/>
        </authorList>
    </citation>
    <scope>NUCLEOTIDE SEQUENCE</scope>
    <source>
        <strain evidence="2">R3-111a-1</strain>
    </source>
</reference>
<name>J3PBY2_GAET3</name>
<dbReference type="EnsemblFungi" id="EJT71752">
    <property type="protein sequence ID" value="EJT71752"/>
    <property type="gene ID" value="GGTG_11006"/>
</dbReference>
<reference evidence="2" key="2">
    <citation type="submission" date="2010-07" db="EMBL/GenBank/DDBJ databases">
        <authorList>
            <consortium name="The Broad Institute Genome Sequencing Platform"/>
            <consortium name="Broad Institute Genome Sequencing Center for Infectious Disease"/>
            <person name="Ma L.-J."/>
            <person name="Dead R."/>
            <person name="Young S."/>
            <person name="Zeng Q."/>
            <person name="Koehrsen M."/>
            <person name="Alvarado L."/>
            <person name="Berlin A."/>
            <person name="Chapman S.B."/>
            <person name="Chen Z."/>
            <person name="Freedman E."/>
            <person name="Gellesch M."/>
            <person name="Goldberg J."/>
            <person name="Griggs A."/>
            <person name="Gujja S."/>
            <person name="Heilman E.R."/>
            <person name="Heiman D."/>
            <person name="Hepburn T."/>
            <person name="Howarth C."/>
            <person name="Jen D."/>
            <person name="Larson L."/>
            <person name="Mehta T."/>
            <person name="Neiman D."/>
            <person name="Pearson M."/>
            <person name="Roberts A."/>
            <person name="Saif S."/>
            <person name="Shea T."/>
            <person name="Shenoy N."/>
            <person name="Sisk P."/>
            <person name="Stolte C."/>
            <person name="Sykes S."/>
            <person name="Walk T."/>
            <person name="White J."/>
            <person name="Yandava C."/>
            <person name="Haas B."/>
            <person name="Nusbaum C."/>
            <person name="Birren B."/>
        </authorList>
    </citation>
    <scope>NUCLEOTIDE SEQUENCE</scope>
    <source>
        <strain evidence="2">R3-111a-1</strain>
    </source>
</reference>
<gene>
    <name evidence="3" type="primary">20351464</name>
    <name evidence="2" type="ORF">GGTG_11006</name>
</gene>
<dbReference type="HOGENOM" id="CLU_987100_0_0_1"/>
<reference evidence="3" key="4">
    <citation type="journal article" date="2015" name="G3 (Bethesda)">
        <title>Genome sequences of three phytopathogenic species of the Magnaporthaceae family of fungi.</title>
        <authorList>
            <person name="Okagaki L.H."/>
            <person name="Nunes C.C."/>
            <person name="Sailsbery J."/>
            <person name="Clay B."/>
            <person name="Brown D."/>
            <person name="John T."/>
            <person name="Oh Y."/>
            <person name="Young N."/>
            <person name="Fitzgerald M."/>
            <person name="Haas B.J."/>
            <person name="Zeng Q."/>
            <person name="Young S."/>
            <person name="Adiconis X."/>
            <person name="Fan L."/>
            <person name="Levin J.Z."/>
            <person name="Mitchell T.K."/>
            <person name="Okubara P.A."/>
            <person name="Farman M.L."/>
            <person name="Kohn L.M."/>
            <person name="Birren B."/>
            <person name="Ma L.-J."/>
            <person name="Dean R.A."/>
        </authorList>
    </citation>
    <scope>NUCLEOTIDE SEQUENCE</scope>
    <source>
        <strain evidence="3">R3-111a-1</strain>
    </source>
</reference>
<evidence type="ECO:0000313" key="4">
    <source>
        <dbReference type="Proteomes" id="UP000006039"/>
    </source>
</evidence>
<dbReference type="EMBL" id="GL385400">
    <property type="protein sequence ID" value="EJT71752.1"/>
    <property type="molecule type" value="Genomic_DNA"/>
</dbReference>
<dbReference type="Proteomes" id="UP000006039">
    <property type="component" value="Unassembled WGS sequence"/>
</dbReference>
<protein>
    <submittedName>
        <fullName evidence="2 3">Uncharacterized protein</fullName>
    </submittedName>
</protein>
<dbReference type="AlphaFoldDB" id="J3PBY2"/>
<feature type="compositionally biased region" description="Gly residues" evidence="1">
    <location>
        <begin position="238"/>
        <end position="248"/>
    </location>
</feature>
<evidence type="ECO:0000313" key="3">
    <source>
        <dbReference type="EnsemblFungi" id="EJT71752"/>
    </source>
</evidence>
<organism evidence="2">
    <name type="scientific">Gaeumannomyces tritici (strain R3-111a-1)</name>
    <name type="common">Wheat and barley take-all root rot fungus</name>
    <name type="synonym">Gaeumannomyces graminis var. tritici</name>
    <dbReference type="NCBI Taxonomy" id="644352"/>
    <lineage>
        <taxon>Eukaryota</taxon>
        <taxon>Fungi</taxon>
        <taxon>Dikarya</taxon>
        <taxon>Ascomycota</taxon>
        <taxon>Pezizomycotina</taxon>
        <taxon>Sordariomycetes</taxon>
        <taxon>Sordariomycetidae</taxon>
        <taxon>Magnaporthales</taxon>
        <taxon>Magnaporthaceae</taxon>
        <taxon>Gaeumannomyces</taxon>
    </lineage>
</organism>
<sequence length="282" mass="30121">MSASPIARGAGEGERAENEGIWVTSTHKFIAPPPIRDIVAAEQGATLLSQSLAGQKVRLTIHRLSEESDAWYTPTQEDLDDTIAFATKDEPERWQVPRVGFASFDAETNQRSSEILNDIYLLNGEIEWFLRRLEVAVLELGAPGAPEHASVERGMLSGFQLRVTTAAEESTRWKREDGTRVVQEFEDIHAFFQAQRDRLSAVVSSIPLPAGPPLGAPTGPRSSRDSPRRGGSGHRRGGGSGRGSGASPGRGSSASPGRGSGARPGRGSGRRGAGRSHPPPSS</sequence>